<gene>
    <name evidence="1" type="ORF">AVEN_226181_1</name>
    <name evidence="2" type="ORF">AVEN_34833_1</name>
</gene>
<organism evidence="1 3">
    <name type="scientific">Araneus ventricosus</name>
    <name type="common">Orbweaver spider</name>
    <name type="synonym">Epeira ventricosa</name>
    <dbReference type="NCBI Taxonomy" id="182803"/>
    <lineage>
        <taxon>Eukaryota</taxon>
        <taxon>Metazoa</taxon>
        <taxon>Ecdysozoa</taxon>
        <taxon>Arthropoda</taxon>
        <taxon>Chelicerata</taxon>
        <taxon>Arachnida</taxon>
        <taxon>Araneae</taxon>
        <taxon>Araneomorphae</taxon>
        <taxon>Entelegynae</taxon>
        <taxon>Araneoidea</taxon>
        <taxon>Araneidae</taxon>
        <taxon>Araneus</taxon>
    </lineage>
</organism>
<dbReference type="Proteomes" id="UP000499080">
    <property type="component" value="Unassembled WGS sequence"/>
</dbReference>
<evidence type="ECO:0000313" key="2">
    <source>
        <dbReference type="EMBL" id="GBM68007.1"/>
    </source>
</evidence>
<dbReference type="AlphaFoldDB" id="A0A4Y2HRF3"/>
<feature type="non-terminal residue" evidence="1">
    <location>
        <position position="1"/>
    </location>
</feature>
<keyword evidence="3" id="KW-1185">Reference proteome</keyword>
<dbReference type="EMBL" id="BGPR01103941">
    <property type="protein sequence ID" value="GBM68007.1"/>
    <property type="molecule type" value="Genomic_DNA"/>
</dbReference>
<comment type="caution">
    <text evidence="1">The sequence shown here is derived from an EMBL/GenBank/DDBJ whole genome shotgun (WGS) entry which is preliminary data.</text>
</comment>
<protein>
    <submittedName>
        <fullName evidence="1">Uncharacterized protein</fullName>
    </submittedName>
</protein>
<dbReference type="OrthoDB" id="8356369at2759"/>
<evidence type="ECO:0000313" key="1">
    <source>
        <dbReference type="EMBL" id="GBM67997.1"/>
    </source>
</evidence>
<accession>A0A4Y2HRF3</accession>
<dbReference type="EMBL" id="BGPR01103937">
    <property type="protein sequence ID" value="GBM67997.1"/>
    <property type="molecule type" value="Genomic_DNA"/>
</dbReference>
<reference evidence="1 3" key="1">
    <citation type="journal article" date="2019" name="Sci. Rep.">
        <title>Orb-weaving spider Araneus ventricosus genome elucidates the spidroin gene catalogue.</title>
        <authorList>
            <person name="Kono N."/>
            <person name="Nakamura H."/>
            <person name="Ohtoshi R."/>
            <person name="Moran D.A.P."/>
            <person name="Shinohara A."/>
            <person name="Yoshida Y."/>
            <person name="Fujiwara M."/>
            <person name="Mori M."/>
            <person name="Tomita M."/>
            <person name="Arakawa K."/>
        </authorList>
    </citation>
    <scope>NUCLEOTIDE SEQUENCE [LARGE SCALE GENOMIC DNA]</scope>
</reference>
<evidence type="ECO:0000313" key="3">
    <source>
        <dbReference type="Proteomes" id="UP000499080"/>
    </source>
</evidence>
<proteinExistence type="predicted"/>
<name>A0A4Y2HRF3_ARAVE</name>
<sequence>TAILATRSSAESTGVSYTKDFMCSQKKKPSGLMSFEREDQATGPPCPIHRAGYVAFKKCW</sequence>